<organism evidence="3 4">
    <name type="scientific">Lentzea indica</name>
    <dbReference type="NCBI Taxonomy" id="2604800"/>
    <lineage>
        <taxon>Bacteria</taxon>
        <taxon>Bacillati</taxon>
        <taxon>Actinomycetota</taxon>
        <taxon>Actinomycetes</taxon>
        <taxon>Pseudonocardiales</taxon>
        <taxon>Pseudonocardiaceae</taxon>
        <taxon>Lentzea</taxon>
    </lineage>
</organism>
<keyword evidence="1" id="KW-0732">Signal</keyword>
<dbReference type="EMBL" id="VSRL01000429">
    <property type="protein sequence ID" value="NKE63804.1"/>
    <property type="molecule type" value="Genomic_DNA"/>
</dbReference>
<dbReference type="Proteomes" id="UP001515943">
    <property type="component" value="Unassembled WGS sequence"/>
</dbReference>
<feature type="domain" description="Peptidase S1" evidence="2">
    <location>
        <begin position="87"/>
        <end position="257"/>
    </location>
</feature>
<dbReference type="Pfam" id="PF00089">
    <property type="entry name" value="Trypsin"/>
    <property type="match status" value="1"/>
</dbReference>
<dbReference type="Gene3D" id="2.40.10.10">
    <property type="entry name" value="Trypsin-like serine proteases"/>
    <property type="match status" value="2"/>
</dbReference>
<sequence>MPEPTPPARSGWKRLTTNAVLVVLADARLGFPKTPRACPPRHHDRHMLRILAAAALVVALLPGTAAAATPKSAVTSPRPEVGVLSEGSLSKHGCSASIVESPKGNIVATAAHCVYNRKNVFFTPGYHDGQAPYGTWRAVATYVDERRKTNNDINGAGSPYDFAFLVLEPHNGRNVAEVTGSALRLKIDAALPAAMTVVGYPSDTNKYQDKPYACDSTSSRDGASWQTLQCTGIASGFSGGPWINRDTKDLIGVIGGKGQDLPASDPRNYSVRFDATVKAVYDKAAAAPVPPGNGNLGHPLGTGATWKHADLITSGDYTSALQPDTIVKWSDGEVTLYRGGDTTDPQKPYSGETRLAAPKSIWSHAKAIATVNRGLAVTWSDGEVTYYSSVNENGFQGETQLSAPNDLWRDHAQILAGAGRDLVVVWNDGEVTRYNDIAANRLGNETRLAAPRSIWTHARSISGGSYTGSSAADLLVRWSDGELTLYADVAGGLGQEHRLQAPSDLWTHATVVSGRGNSILVRWSDGEVSLYLGVGTSLQREIQLVLPERHLTG</sequence>
<comment type="caution">
    <text evidence="3">The sequence shown here is derived from an EMBL/GenBank/DDBJ whole genome shotgun (WGS) entry which is preliminary data.</text>
</comment>
<accession>A0ABX1FXK8</accession>
<reference evidence="3 4" key="1">
    <citation type="submission" date="2019-08" db="EMBL/GenBank/DDBJ databases">
        <title>Lentzea from Indian Himalayas.</title>
        <authorList>
            <person name="Mandal S."/>
            <person name="Mallick Gupta A."/>
            <person name="Maiti P.K."/>
            <person name="Sarkar J."/>
            <person name="Mandal S."/>
        </authorList>
    </citation>
    <scope>NUCLEOTIDE SEQUENCE [LARGE SCALE GENOMIC DNA]</scope>
    <source>
        <strain evidence="3 4">PSKA42</strain>
    </source>
</reference>
<protein>
    <submittedName>
        <fullName evidence="3">Trypsin-like serine protease</fullName>
    </submittedName>
</protein>
<evidence type="ECO:0000313" key="4">
    <source>
        <dbReference type="Proteomes" id="UP001515943"/>
    </source>
</evidence>
<dbReference type="PANTHER" id="PTHR15462">
    <property type="entry name" value="SERINE PROTEASE"/>
    <property type="match status" value="1"/>
</dbReference>
<gene>
    <name evidence="3" type="ORF">FXN61_46725</name>
</gene>
<evidence type="ECO:0000256" key="1">
    <source>
        <dbReference type="ARBA" id="ARBA00022729"/>
    </source>
</evidence>
<dbReference type="SUPFAM" id="SSF50494">
    <property type="entry name" value="Trypsin-like serine proteases"/>
    <property type="match status" value="1"/>
</dbReference>
<keyword evidence="4" id="KW-1185">Reference proteome</keyword>
<proteinExistence type="predicted"/>
<dbReference type="PANTHER" id="PTHR15462:SF19">
    <property type="entry name" value="PEPTIDASE S1 DOMAIN-CONTAINING PROTEIN"/>
    <property type="match status" value="1"/>
</dbReference>
<dbReference type="InterPro" id="IPR050966">
    <property type="entry name" value="Glutamyl_endopeptidase"/>
</dbReference>
<name>A0ABX1FXK8_9PSEU</name>
<evidence type="ECO:0000313" key="3">
    <source>
        <dbReference type="EMBL" id="NKE63804.1"/>
    </source>
</evidence>
<evidence type="ECO:0000259" key="2">
    <source>
        <dbReference type="Pfam" id="PF00089"/>
    </source>
</evidence>
<dbReference type="InterPro" id="IPR009003">
    <property type="entry name" value="Peptidase_S1_PA"/>
</dbReference>
<dbReference type="InterPro" id="IPR001254">
    <property type="entry name" value="Trypsin_dom"/>
</dbReference>
<dbReference type="InterPro" id="IPR043504">
    <property type="entry name" value="Peptidase_S1_PA_chymotrypsin"/>
</dbReference>